<dbReference type="InterPro" id="IPR018146">
    <property type="entry name" value="Glyoxalase_1_CS"/>
</dbReference>
<evidence type="ECO:0000259" key="2">
    <source>
        <dbReference type="PROSITE" id="PS51819"/>
    </source>
</evidence>
<proteinExistence type="predicted"/>
<dbReference type="GO" id="GO:0004462">
    <property type="term" value="F:lactoylglutathione lyase activity"/>
    <property type="evidence" value="ECO:0007669"/>
    <property type="project" value="InterPro"/>
</dbReference>
<feature type="domain" description="VOC" evidence="2">
    <location>
        <begin position="169"/>
        <end position="283"/>
    </location>
</feature>
<dbReference type="RefSeq" id="WP_144088270.1">
    <property type="nucleotide sequence ID" value="NZ_VMHE01000006.1"/>
</dbReference>
<evidence type="ECO:0000313" key="3">
    <source>
        <dbReference type="EMBL" id="TSJ65968.1"/>
    </source>
</evidence>
<dbReference type="SUPFAM" id="SSF54593">
    <property type="entry name" value="Glyoxalase/Bleomycin resistance protein/Dihydroxybiphenyl dioxygenase"/>
    <property type="match status" value="2"/>
</dbReference>
<dbReference type="PROSITE" id="PS00934">
    <property type="entry name" value="GLYOXALASE_I_1"/>
    <property type="match status" value="1"/>
</dbReference>
<comment type="caution">
    <text evidence="3">The sequence shown here is derived from an EMBL/GenBank/DDBJ whole genome shotgun (WGS) entry which is preliminary data.</text>
</comment>
<keyword evidence="1" id="KW-0479">Metal-binding</keyword>
<accession>A0A556PNM6</accession>
<dbReference type="Gene3D" id="3.10.180.10">
    <property type="entry name" value="2,3-Dihydroxybiphenyl 1,2-Dioxygenase, domain 1"/>
    <property type="match status" value="2"/>
</dbReference>
<dbReference type="PANTHER" id="PTHR43279:SF1">
    <property type="entry name" value="CATECHOL-2,3-DIOXYGENASE"/>
    <property type="match status" value="1"/>
</dbReference>
<reference evidence="3 4" key="1">
    <citation type="submission" date="2019-07" db="EMBL/GenBank/DDBJ databases">
        <title>Allobacillus sp. nov. SKP isolated from shrimp paste of Euphausiacea.</title>
        <authorList>
            <person name="Kanchanasin P."/>
            <person name="Tanasupawat S."/>
            <person name="Shi W."/>
            <person name="Wu L."/>
            <person name="Ma J."/>
        </authorList>
    </citation>
    <scope>NUCLEOTIDE SEQUENCE [LARGE SCALE GENOMIC DNA]</scope>
    <source>
        <strain evidence="3 4">SKP4-8</strain>
    </source>
</reference>
<dbReference type="Pfam" id="PF00903">
    <property type="entry name" value="Glyoxalase"/>
    <property type="match status" value="1"/>
</dbReference>
<protein>
    <submittedName>
        <fullName evidence="3">VOC family protein</fullName>
    </submittedName>
</protein>
<keyword evidence="4" id="KW-1185">Reference proteome</keyword>
<dbReference type="OrthoDB" id="9792626at2"/>
<feature type="domain" description="VOC" evidence="2">
    <location>
        <begin position="10"/>
        <end position="126"/>
    </location>
</feature>
<evidence type="ECO:0000313" key="4">
    <source>
        <dbReference type="Proteomes" id="UP000316425"/>
    </source>
</evidence>
<dbReference type="PROSITE" id="PS51819">
    <property type="entry name" value="VOC"/>
    <property type="match status" value="2"/>
</dbReference>
<dbReference type="PANTHER" id="PTHR43279">
    <property type="entry name" value="CATECHOL-2,3-DIOXYGENASE"/>
    <property type="match status" value="1"/>
</dbReference>
<organism evidence="3 4">
    <name type="scientific">Allobacillus salarius</name>
    <dbReference type="NCBI Taxonomy" id="1955272"/>
    <lineage>
        <taxon>Bacteria</taxon>
        <taxon>Bacillati</taxon>
        <taxon>Bacillota</taxon>
        <taxon>Bacilli</taxon>
        <taxon>Bacillales</taxon>
        <taxon>Bacillaceae</taxon>
        <taxon>Allobacillus</taxon>
    </lineage>
</organism>
<gene>
    <name evidence="3" type="ORF">FPQ13_05205</name>
</gene>
<dbReference type="InterPro" id="IPR029068">
    <property type="entry name" value="Glyas_Bleomycin-R_OHBP_Dase"/>
</dbReference>
<dbReference type="EMBL" id="VMHE01000006">
    <property type="protein sequence ID" value="TSJ65968.1"/>
    <property type="molecule type" value="Genomic_DNA"/>
</dbReference>
<dbReference type="AlphaFoldDB" id="A0A556PNM6"/>
<sequence>MKFHQQPATFVEHVQLKVTDINRSIEFYQKILGFDILDKTSSTANLTANGETAILTIEQPSGVTPKQGRTAGLYHFAILLPTKADLANFVVHISRNNIPIGSSDHDVSEALYFNDPDGNGIEVYYDRDPAEWTWNGEMVHMTVDPLDFDELLKHASQNELWQGMPSDTVMGHLHLHVSEMQTAEEFYVKGLGFNVVNRFGAQAPFLSTEDYHHHIAINTWNGVGAPSMPENGAGLKAFTVKYPSEDSRKEAVNRLEKIGTAVSQEGEHWVSVDPSGNRVLLVI</sequence>
<dbReference type="InterPro" id="IPR037523">
    <property type="entry name" value="VOC_core"/>
</dbReference>
<dbReference type="GO" id="GO:0046872">
    <property type="term" value="F:metal ion binding"/>
    <property type="evidence" value="ECO:0007669"/>
    <property type="project" value="UniProtKB-KW"/>
</dbReference>
<dbReference type="Proteomes" id="UP000316425">
    <property type="component" value="Unassembled WGS sequence"/>
</dbReference>
<evidence type="ECO:0000256" key="1">
    <source>
        <dbReference type="ARBA" id="ARBA00022723"/>
    </source>
</evidence>
<name>A0A556PNM6_9BACI</name>
<dbReference type="InterPro" id="IPR004360">
    <property type="entry name" value="Glyas_Fos-R_dOase_dom"/>
</dbReference>